<dbReference type="InterPro" id="IPR006665">
    <property type="entry name" value="OmpA-like"/>
</dbReference>
<keyword evidence="8" id="KW-1185">Reference proteome</keyword>
<evidence type="ECO:0000313" key="7">
    <source>
        <dbReference type="EMBL" id="WWY04192.1"/>
    </source>
</evidence>
<dbReference type="InterPro" id="IPR036737">
    <property type="entry name" value="OmpA-like_sf"/>
</dbReference>
<dbReference type="EMBL" id="CP146598">
    <property type="protein sequence ID" value="WWY04192.1"/>
    <property type="molecule type" value="Genomic_DNA"/>
</dbReference>
<evidence type="ECO:0000256" key="3">
    <source>
        <dbReference type="ARBA" id="ARBA00023237"/>
    </source>
</evidence>
<name>A0A9X4E2M9_9NEIS</name>
<dbReference type="EMBL" id="JAPQFL010000004">
    <property type="protein sequence ID" value="MDD9328079.1"/>
    <property type="molecule type" value="Genomic_DNA"/>
</dbReference>
<reference evidence="6" key="1">
    <citation type="submission" date="2022-10" db="EMBL/GenBank/DDBJ databases">
        <authorList>
            <person name="Boutroux M."/>
        </authorList>
    </citation>
    <scope>NUCLEOTIDE SEQUENCE</scope>
    <source>
        <strain evidence="6">51.81</strain>
    </source>
</reference>
<protein>
    <submittedName>
        <fullName evidence="6">OmpA family protein</fullName>
    </submittedName>
</protein>
<dbReference type="PRINTS" id="PR01021">
    <property type="entry name" value="OMPADOMAIN"/>
</dbReference>
<dbReference type="Proteomes" id="UP001149607">
    <property type="component" value="Chromosome"/>
</dbReference>
<dbReference type="PROSITE" id="PS51123">
    <property type="entry name" value="OMPA_2"/>
    <property type="match status" value="1"/>
</dbReference>
<evidence type="ECO:0000259" key="5">
    <source>
        <dbReference type="PROSITE" id="PS51123"/>
    </source>
</evidence>
<dbReference type="PANTHER" id="PTHR30329">
    <property type="entry name" value="STATOR ELEMENT OF FLAGELLAR MOTOR COMPLEX"/>
    <property type="match status" value="1"/>
</dbReference>
<comment type="subcellular location">
    <subcellularLocation>
        <location evidence="1">Cell outer membrane</location>
    </subcellularLocation>
</comment>
<dbReference type="Gene3D" id="3.30.1330.60">
    <property type="entry name" value="OmpA-like domain"/>
    <property type="match status" value="1"/>
</dbReference>
<dbReference type="GO" id="GO:0009279">
    <property type="term" value="C:cell outer membrane"/>
    <property type="evidence" value="ECO:0007669"/>
    <property type="project" value="UniProtKB-SubCell"/>
</dbReference>
<accession>A0A9X4E2M9</accession>
<evidence type="ECO:0000256" key="2">
    <source>
        <dbReference type="ARBA" id="ARBA00023136"/>
    </source>
</evidence>
<keyword evidence="2 4" id="KW-0472">Membrane</keyword>
<evidence type="ECO:0000313" key="6">
    <source>
        <dbReference type="EMBL" id="MDD9328079.1"/>
    </source>
</evidence>
<dbReference type="SUPFAM" id="SSF103088">
    <property type="entry name" value="OmpA-like"/>
    <property type="match status" value="1"/>
</dbReference>
<dbReference type="PANTHER" id="PTHR30329:SF21">
    <property type="entry name" value="LIPOPROTEIN YIAD-RELATED"/>
    <property type="match status" value="1"/>
</dbReference>
<gene>
    <name evidence="6" type="ORF">ORY91_001496</name>
    <name evidence="7" type="ORF">V9W64_05140</name>
</gene>
<organism evidence="6">
    <name type="scientific">Neisseria leonii</name>
    <dbReference type="NCBI Taxonomy" id="2995413"/>
    <lineage>
        <taxon>Bacteria</taxon>
        <taxon>Pseudomonadati</taxon>
        <taxon>Pseudomonadota</taxon>
        <taxon>Betaproteobacteria</taxon>
        <taxon>Neisseriales</taxon>
        <taxon>Neisseriaceae</taxon>
        <taxon>Neisseria</taxon>
    </lineage>
</organism>
<dbReference type="InterPro" id="IPR006664">
    <property type="entry name" value="OMP_bac"/>
</dbReference>
<evidence type="ECO:0000256" key="4">
    <source>
        <dbReference type="PROSITE-ProRule" id="PRU00473"/>
    </source>
</evidence>
<dbReference type="AlphaFoldDB" id="A0A9X4E2M9"/>
<dbReference type="PRINTS" id="PR01023">
    <property type="entry name" value="NAFLGMOTY"/>
</dbReference>
<dbReference type="Pfam" id="PF00691">
    <property type="entry name" value="OmpA"/>
    <property type="match status" value="1"/>
</dbReference>
<reference evidence="7" key="2">
    <citation type="submission" date="2024-02" db="EMBL/GenBank/DDBJ databases">
        <title>Neisseria leonii sp. nov.</title>
        <authorList>
            <person name="Boutroux M."/>
            <person name="Favre-Rochex S."/>
            <person name="Gorgette O."/>
            <person name="Touak G."/>
            <person name="Muhle E."/>
            <person name="Chesneau O."/>
            <person name="Clermont D."/>
            <person name="Rahi P."/>
        </authorList>
    </citation>
    <scope>NUCLEOTIDE SEQUENCE</scope>
    <source>
        <strain evidence="7">51.81</strain>
    </source>
</reference>
<dbReference type="InterPro" id="IPR050330">
    <property type="entry name" value="Bact_OuterMem_StrucFunc"/>
</dbReference>
<proteinExistence type="predicted"/>
<sequence length="127" mass="14155">MGADALFAFDKSGSNDMLPAGYAKLDRFAEDVKRFQRINAIRIIGHTDRKGSDAYNDALSMRRAETVRRYLVSRGVPVGIMSAQGLGKRYPVKECAATLPREQEIACLQPNRRVEIEVDGIGLLRQD</sequence>
<dbReference type="RefSeq" id="WP_274585319.1">
    <property type="nucleotide sequence ID" value="NZ_CP146598.1"/>
</dbReference>
<keyword evidence="3" id="KW-0998">Cell outer membrane</keyword>
<evidence type="ECO:0000313" key="8">
    <source>
        <dbReference type="Proteomes" id="UP001149607"/>
    </source>
</evidence>
<dbReference type="CDD" id="cd07185">
    <property type="entry name" value="OmpA_C-like"/>
    <property type="match status" value="1"/>
</dbReference>
<evidence type="ECO:0000256" key="1">
    <source>
        <dbReference type="ARBA" id="ARBA00004442"/>
    </source>
</evidence>
<feature type="domain" description="OmpA-like" evidence="5">
    <location>
        <begin position="1"/>
        <end position="122"/>
    </location>
</feature>